<organism evidence="2 3">
    <name type="scientific">Caudoviricetes sp. 'Rudgehvirus jaberico'</name>
    <dbReference type="NCBI Taxonomy" id="3028515"/>
    <lineage>
        <taxon>Viruses</taxon>
        <taxon>Duplodnaviria</taxon>
        <taxon>Heunggongvirae</taxon>
        <taxon>Uroviricota</taxon>
        <taxon>Caudoviricetes</taxon>
        <taxon>Crassvirales</taxon>
        <taxon>Intestiviridae</taxon>
        <taxon>Crudevirinae</taxon>
    </lineage>
</organism>
<dbReference type="Proteomes" id="UP001269161">
    <property type="component" value="Segment"/>
</dbReference>
<proteinExistence type="predicted"/>
<feature type="region of interest" description="Disordered" evidence="1">
    <location>
        <begin position="330"/>
        <end position="356"/>
    </location>
</feature>
<evidence type="ECO:0000313" key="3">
    <source>
        <dbReference type="Proteomes" id="UP001269161"/>
    </source>
</evidence>
<name>A0AAF0D554_9CAUD</name>
<sequence>MARKKAFIGAAISLGTSIVGGLMSSAAKRRQQEEQQRQQEAVYRAKEGSNMASSYNQQHANDYDLSLENERLYTSSLFKGGGSIHIKDSKKGTFTAAAKKRGQSVQGFASKVLANKDNYSPAMVKKAVFAHNAPKWKHRLGGIVNTLFRLGGGTKLKATKRATKQNLGLENANKVGVNAPTAYRRLSIESSQPSRTILSSEDKVVQKALESAISTSPVKEVDDTRTTYKGGGKADVNNIITEGGDAKRIGHQTFLLRGRKHRNGGIVLGKGRNAIEAEGGEVVKIDKNTMKILSTVPMANGESPANRVLKGENPNKVFDSQEQFKDRNNLNNKKYQDGGSKNISGRTTESFGTRKNNSFINSPLRIRSINNEFVNDKTKTDVKFVGGKEQKYETVPVFKKNNFNLLSDRDNNTVNRISDSLSNNYYLKNRKSIQNLNGYLRIIKDASIIGANAAIKNVPNVIEGLNDLNNNLDRNFEEPKLLDRYYENIPIDINLKENNNTNKQLENMLRYINGRPNMRLGGKSSLIRRKAALGDYLNLAGDAFNIISPLLGGSRTKRAINRMVAPTQPTQLQAVPLRTTYNIQPQLTDVYNAEQQSIAETNRNTASSVAAQARGTRLRQLGLNQRNQLRGQQQNIETQLINQNRLNRQQVTNQNIAATNDWRDRVSQFVNDQIVSKTNVDNQIIENVSAGIRDLQLRGDKNRQERNALTAIMASNPEQVNLFMKKRKEYENLLDRNSRSLLRPYRCGGSVKRKMKR</sequence>
<keyword evidence="3" id="KW-1185">Reference proteome</keyword>
<evidence type="ECO:0000256" key="1">
    <source>
        <dbReference type="SAM" id="MobiDB-lite"/>
    </source>
</evidence>
<dbReference type="RefSeq" id="YP_011108627.1">
    <property type="nucleotide sequence ID" value="NC_091965.1"/>
</dbReference>
<reference evidence="2" key="1">
    <citation type="submission" date="2023-01" db="EMBL/GenBank/DDBJ databases">
        <title>New crAssphage isolates infecting Bacteroides cellulosilyticus.</title>
        <authorList>
            <person name="Papudeshi B."/>
            <person name="Vega A.A."/>
            <person name="Souza C."/>
            <person name="Giles S.K."/>
            <person name="Mallawaarachchi V."/>
            <person name="Roach M.J."/>
            <person name="An M."/>
            <person name="Jacobson N."/>
            <person name="McNair K."/>
            <person name="Mora M.F."/>
            <person name="Pastrana K."/>
            <person name="Leigh C."/>
            <person name="Cram C."/>
            <person name="Plewa W.S."/>
            <person name="Grigson S.R."/>
            <person name="Bouras G.S."/>
            <person name="Decewicz P."/>
            <person name="Luque A."/>
            <person name="Droit L."/>
            <person name="Handley S."/>
            <person name="Segall A.M."/>
            <person name="Dinsdale E.A."/>
            <person name="Edwards R.A."/>
        </authorList>
    </citation>
    <scope>NUCLEOTIDE SEQUENCE</scope>
    <source>
        <strain evidence="2">Bc11</strain>
    </source>
</reference>
<dbReference type="EMBL" id="OQ198719">
    <property type="protein sequence ID" value="WEU69865.1"/>
    <property type="molecule type" value="Genomic_DNA"/>
</dbReference>
<protein>
    <submittedName>
        <fullName evidence="2">Uncharacterized protein</fullName>
    </submittedName>
</protein>
<accession>A0AAF0D554</accession>
<evidence type="ECO:0000313" key="2">
    <source>
        <dbReference type="EMBL" id="WEU69865.1"/>
    </source>
</evidence>